<dbReference type="STRING" id="1196324.A374_19460"/>
<dbReference type="eggNOG" id="ENOG502ZQ7Y">
    <property type="taxonomic scope" value="Bacteria"/>
</dbReference>
<accession>I8U9L5</accession>
<feature type="region of interest" description="Disordered" evidence="1">
    <location>
        <begin position="65"/>
        <end position="92"/>
    </location>
</feature>
<evidence type="ECO:0000256" key="1">
    <source>
        <dbReference type="SAM" id="MobiDB-lite"/>
    </source>
</evidence>
<sequence length="92" mass="10101">MSDQKLTIVPVTLHPEMETAQSPLSLTTPSTSIFSIQTAHATISFYNGVNESIIQTVMRELKTMGSRTEKPSGKLLPPSARPYYSAHVQLPN</sequence>
<dbReference type="EMBL" id="AKKV01000055">
    <property type="protein sequence ID" value="EIT83640.1"/>
    <property type="molecule type" value="Genomic_DNA"/>
</dbReference>
<keyword evidence="3" id="KW-1185">Reference proteome</keyword>
<dbReference type="RefSeq" id="WP_007203956.1">
    <property type="nucleotide sequence ID" value="NZ_AKKV01000055.1"/>
</dbReference>
<evidence type="ECO:0000313" key="3">
    <source>
        <dbReference type="Proteomes" id="UP000004080"/>
    </source>
</evidence>
<dbReference type="AlphaFoldDB" id="I8U9L5"/>
<dbReference type="PATRIC" id="fig|1196324.3.peg.3954"/>
<proteinExistence type="predicted"/>
<organism evidence="2 3">
    <name type="scientific">Fictibacillus macauensis ZFHKF-1</name>
    <dbReference type="NCBI Taxonomy" id="1196324"/>
    <lineage>
        <taxon>Bacteria</taxon>
        <taxon>Bacillati</taxon>
        <taxon>Bacillota</taxon>
        <taxon>Bacilli</taxon>
        <taxon>Bacillales</taxon>
        <taxon>Fictibacillaceae</taxon>
        <taxon>Fictibacillus</taxon>
    </lineage>
</organism>
<gene>
    <name evidence="2" type="ORF">A374_19460</name>
</gene>
<dbReference type="Proteomes" id="UP000004080">
    <property type="component" value="Unassembled WGS sequence"/>
</dbReference>
<protein>
    <submittedName>
        <fullName evidence="2">Uncharacterized protein</fullName>
    </submittedName>
</protein>
<comment type="caution">
    <text evidence="2">The sequence shown here is derived from an EMBL/GenBank/DDBJ whole genome shotgun (WGS) entry which is preliminary data.</text>
</comment>
<name>I8U9L5_9BACL</name>
<reference evidence="2 3" key="1">
    <citation type="journal article" date="2012" name="J. Bacteriol.">
        <title>Genome of Bacillus macauensis ZFHKF-1, a Long-Chain-Forming Bacterium.</title>
        <authorList>
            <person name="Cai L."/>
            <person name="Zhang T."/>
        </authorList>
    </citation>
    <scope>NUCLEOTIDE SEQUENCE [LARGE SCALE GENOMIC DNA]</scope>
    <source>
        <strain evidence="2 3">ZFHKF-1</strain>
    </source>
</reference>
<evidence type="ECO:0000313" key="2">
    <source>
        <dbReference type="EMBL" id="EIT83640.1"/>
    </source>
</evidence>